<name>A0A2C9U813_MANES</name>
<organism evidence="1">
    <name type="scientific">Manihot esculenta</name>
    <name type="common">Cassava</name>
    <name type="synonym">Jatropha manihot</name>
    <dbReference type="NCBI Taxonomy" id="3983"/>
    <lineage>
        <taxon>Eukaryota</taxon>
        <taxon>Viridiplantae</taxon>
        <taxon>Streptophyta</taxon>
        <taxon>Embryophyta</taxon>
        <taxon>Tracheophyta</taxon>
        <taxon>Spermatophyta</taxon>
        <taxon>Magnoliopsida</taxon>
        <taxon>eudicotyledons</taxon>
        <taxon>Gunneridae</taxon>
        <taxon>Pentapetalae</taxon>
        <taxon>rosids</taxon>
        <taxon>fabids</taxon>
        <taxon>Malpighiales</taxon>
        <taxon>Euphorbiaceae</taxon>
        <taxon>Crotonoideae</taxon>
        <taxon>Manihoteae</taxon>
        <taxon>Manihot</taxon>
    </lineage>
</organism>
<reference evidence="1" key="1">
    <citation type="submission" date="2016-02" db="EMBL/GenBank/DDBJ databases">
        <title>WGS assembly of Manihot esculenta.</title>
        <authorList>
            <person name="Bredeson J.V."/>
            <person name="Prochnik S.E."/>
            <person name="Lyons J.B."/>
            <person name="Schmutz J."/>
            <person name="Grimwood J."/>
            <person name="Vrebalov J."/>
            <person name="Bart R.S."/>
            <person name="Amuge T."/>
            <person name="Ferguson M.E."/>
            <person name="Green R."/>
            <person name="Putnam N."/>
            <person name="Stites J."/>
            <person name="Rounsley S."/>
            <person name="Rokhsar D.S."/>
        </authorList>
    </citation>
    <scope>NUCLEOTIDE SEQUENCE [LARGE SCALE GENOMIC DNA]</scope>
    <source>
        <tissue evidence="1">Leaf</tissue>
    </source>
</reference>
<evidence type="ECO:0000313" key="1">
    <source>
        <dbReference type="EMBL" id="OAY25735.1"/>
    </source>
</evidence>
<protein>
    <submittedName>
        <fullName evidence="1">Uncharacterized protein</fullName>
    </submittedName>
</protein>
<sequence length="60" mass="6835">MSANQLTGIKSISHYFSLKQNYKELITSNLLSSTSLILPSHLLKFLNPHLFQNPIPPFHN</sequence>
<dbReference type="AlphaFoldDB" id="A0A2C9U813"/>
<proteinExistence type="predicted"/>
<accession>A0A2C9U813</accession>
<dbReference type="EMBL" id="CM004403">
    <property type="protein sequence ID" value="OAY25735.1"/>
    <property type="molecule type" value="Genomic_DNA"/>
</dbReference>
<gene>
    <name evidence="1" type="ORF">MANES_17G115700</name>
</gene>